<evidence type="ECO:0000313" key="12">
    <source>
        <dbReference type="Proteomes" id="UP000887577"/>
    </source>
</evidence>
<evidence type="ECO:0000256" key="7">
    <source>
        <dbReference type="ARBA" id="ARBA00023136"/>
    </source>
</evidence>
<evidence type="ECO:0000313" key="13">
    <source>
        <dbReference type="WBParaSite" id="PSU_v2.g8443.t1"/>
    </source>
</evidence>
<evidence type="ECO:0000256" key="1">
    <source>
        <dbReference type="ARBA" id="ARBA00004294"/>
    </source>
</evidence>
<comment type="subcellular location">
    <subcellularLocation>
        <location evidence="1">Mitochondrion outer membrane</location>
    </subcellularLocation>
</comment>
<keyword evidence="3" id="KW-0813">Transport</keyword>
<evidence type="ECO:0000256" key="4">
    <source>
        <dbReference type="ARBA" id="ARBA00022787"/>
    </source>
</evidence>
<dbReference type="Gene3D" id="1.20.1050.10">
    <property type="match status" value="1"/>
</dbReference>
<keyword evidence="9" id="KW-1133">Transmembrane helix</keyword>
<keyword evidence="12" id="KW-1185">Reference proteome</keyword>
<evidence type="ECO:0000256" key="3">
    <source>
        <dbReference type="ARBA" id="ARBA00022448"/>
    </source>
</evidence>
<feature type="compositionally biased region" description="Basic and acidic residues" evidence="8">
    <location>
        <begin position="260"/>
        <end position="276"/>
    </location>
</feature>
<dbReference type="InterPro" id="IPR050931">
    <property type="entry name" value="Mito_Protein_Transport_Metaxin"/>
</dbReference>
<feature type="region of interest" description="Disordered" evidence="8">
    <location>
        <begin position="252"/>
        <end position="279"/>
    </location>
</feature>
<evidence type="ECO:0000256" key="9">
    <source>
        <dbReference type="SAM" id="Phobius"/>
    </source>
</evidence>
<dbReference type="AlphaFoldDB" id="A0A914ZDU3"/>
<keyword evidence="6" id="KW-0496">Mitochondrion</keyword>
<keyword evidence="7 9" id="KW-0472">Membrane</keyword>
<dbReference type="PANTHER" id="PTHR12289:SF41">
    <property type="entry name" value="FAILED AXON CONNECTIONS-RELATED"/>
    <property type="match status" value="1"/>
</dbReference>
<dbReference type="GO" id="GO:0001401">
    <property type="term" value="C:SAM complex"/>
    <property type="evidence" value="ECO:0007669"/>
    <property type="project" value="InterPro"/>
</dbReference>
<dbReference type="CDD" id="cd03078">
    <property type="entry name" value="GST_N_Metaxin1_like"/>
    <property type="match status" value="1"/>
</dbReference>
<dbReference type="PANTHER" id="PTHR12289">
    <property type="entry name" value="METAXIN RELATED"/>
    <property type="match status" value="1"/>
</dbReference>
<keyword evidence="4" id="KW-1000">Mitochondrion outer membrane</keyword>
<sequence length="323" mass="36832">MQTEMELAVWPSDFGLASLDVACLQSMVAAKIAAAPVKFRFSTRPGESPAGTLPLLIHGDTKLTNFEDIAEHLRNLKQEVVLDGELTPNQRVEFFAYASYLRSRLYPALLHTLWVDNHNYNTVTHHWYTSKLYFPWNLFYLEKRRKFAQNYLKTVGKGEAELIKEALQTLNLLSSKLGDNKYFCGDKPCSVDALIFGYLAPLLKLPLPSDRLYLHLSSLPNLSRFVESIICIYLPLPDELIRQQNIEKQTWEKRKSKAQRTAEENRLRKEQKKSETEQSNASSLRDTLLFGMGALTLSVLFAVHTGMISFIGEEDDKLDVGKN</sequence>
<evidence type="ECO:0000256" key="6">
    <source>
        <dbReference type="ARBA" id="ARBA00023128"/>
    </source>
</evidence>
<dbReference type="Pfam" id="PF10568">
    <property type="entry name" value="Tom37"/>
    <property type="match status" value="1"/>
</dbReference>
<dbReference type="InterPro" id="IPR033468">
    <property type="entry name" value="Metaxin_GST"/>
</dbReference>
<feature type="transmembrane region" description="Helical" evidence="9">
    <location>
        <begin position="288"/>
        <end position="312"/>
    </location>
</feature>
<dbReference type="SUPFAM" id="SSF47616">
    <property type="entry name" value="GST C-terminal domain-like"/>
    <property type="match status" value="1"/>
</dbReference>
<keyword evidence="9" id="KW-0812">Transmembrane</keyword>
<organism evidence="12 13">
    <name type="scientific">Panagrolaimus superbus</name>
    <dbReference type="NCBI Taxonomy" id="310955"/>
    <lineage>
        <taxon>Eukaryota</taxon>
        <taxon>Metazoa</taxon>
        <taxon>Ecdysozoa</taxon>
        <taxon>Nematoda</taxon>
        <taxon>Chromadorea</taxon>
        <taxon>Rhabditida</taxon>
        <taxon>Tylenchina</taxon>
        <taxon>Panagrolaimomorpha</taxon>
        <taxon>Panagrolaimoidea</taxon>
        <taxon>Panagrolaimidae</taxon>
        <taxon>Panagrolaimus</taxon>
    </lineage>
</organism>
<name>A0A914ZDU3_9BILA</name>
<feature type="domain" description="Mitochondrial outer membrane transport complex Sam37/metaxin N-terminal" evidence="10">
    <location>
        <begin position="23"/>
        <end position="145"/>
    </location>
</feature>
<evidence type="ECO:0000259" key="11">
    <source>
        <dbReference type="Pfam" id="PF17171"/>
    </source>
</evidence>
<evidence type="ECO:0000256" key="5">
    <source>
        <dbReference type="ARBA" id="ARBA00022927"/>
    </source>
</evidence>
<dbReference type="InterPro" id="IPR019564">
    <property type="entry name" value="Sam37/metaxin_N"/>
</dbReference>
<dbReference type="GO" id="GO:0007005">
    <property type="term" value="P:mitochondrion organization"/>
    <property type="evidence" value="ECO:0007669"/>
    <property type="project" value="TreeGrafter"/>
</dbReference>
<accession>A0A914ZDU3</accession>
<protein>
    <submittedName>
        <fullName evidence="13">Metaxin</fullName>
    </submittedName>
</protein>
<proteinExistence type="inferred from homology"/>
<dbReference type="Proteomes" id="UP000887577">
    <property type="component" value="Unplaced"/>
</dbReference>
<dbReference type="GO" id="GO:0015031">
    <property type="term" value="P:protein transport"/>
    <property type="evidence" value="ECO:0007669"/>
    <property type="project" value="UniProtKB-KW"/>
</dbReference>
<dbReference type="InterPro" id="IPR036282">
    <property type="entry name" value="Glutathione-S-Trfase_C_sf"/>
</dbReference>
<evidence type="ECO:0000259" key="10">
    <source>
        <dbReference type="Pfam" id="PF10568"/>
    </source>
</evidence>
<feature type="domain" description="Metaxin glutathione S-transferase" evidence="11">
    <location>
        <begin position="168"/>
        <end position="229"/>
    </location>
</feature>
<dbReference type="Pfam" id="PF17171">
    <property type="entry name" value="GST_C_6"/>
    <property type="match status" value="1"/>
</dbReference>
<comment type="similarity">
    <text evidence="2">Belongs to the metaxin family.</text>
</comment>
<dbReference type="WBParaSite" id="PSU_v2.g8443.t1">
    <property type="protein sequence ID" value="PSU_v2.g8443.t1"/>
    <property type="gene ID" value="PSU_v2.g8443"/>
</dbReference>
<reference evidence="13" key="1">
    <citation type="submission" date="2022-11" db="UniProtKB">
        <authorList>
            <consortium name="WormBaseParasite"/>
        </authorList>
    </citation>
    <scope>IDENTIFICATION</scope>
</reference>
<evidence type="ECO:0000256" key="8">
    <source>
        <dbReference type="SAM" id="MobiDB-lite"/>
    </source>
</evidence>
<evidence type="ECO:0000256" key="2">
    <source>
        <dbReference type="ARBA" id="ARBA00009170"/>
    </source>
</evidence>
<keyword evidence="5" id="KW-0653">Protein transport</keyword>